<protein>
    <submittedName>
        <fullName evidence="2">Unplaced genomic scaffold K443scaffold_241, whole genome shotgun sequence</fullName>
    </submittedName>
</protein>
<name>A0A0C9X0Q8_9AGAR</name>
<evidence type="ECO:0000256" key="1">
    <source>
        <dbReference type="SAM" id="MobiDB-lite"/>
    </source>
</evidence>
<feature type="compositionally biased region" description="Basic and acidic residues" evidence="1">
    <location>
        <begin position="92"/>
        <end position="102"/>
    </location>
</feature>
<keyword evidence="3" id="KW-1185">Reference proteome</keyword>
<gene>
    <name evidence="2" type="ORF">K443DRAFT_109718</name>
</gene>
<dbReference type="OrthoDB" id="3111509at2759"/>
<dbReference type="AlphaFoldDB" id="A0A0C9X0Q8"/>
<feature type="compositionally biased region" description="Basic and acidic residues" evidence="1">
    <location>
        <begin position="64"/>
        <end position="74"/>
    </location>
</feature>
<dbReference type="Proteomes" id="UP000054477">
    <property type="component" value="Unassembled WGS sequence"/>
</dbReference>
<feature type="region of interest" description="Disordered" evidence="1">
    <location>
        <begin position="63"/>
        <end position="117"/>
    </location>
</feature>
<dbReference type="EMBL" id="KN838776">
    <property type="protein sequence ID" value="KIJ94873.1"/>
    <property type="molecule type" value="Genomic_DNA"/>
</dbReference>
<reference evidence="3" key="2">
    <citation type="submission" date="2015-01" db="EMBL/GenBank/DDBJ databases">
        <title>Evolutionary Origins and Diversification of the Mycorrhizal Mutualists.</title>
        <authorList>
            <consortium name="DOE Joint Genome Institute"/>
            <consortium name="Mycorrhizal Genomics Consortium"/>
            <person name="Kohler A."/>
            <person name="Kuo A."/>
            <person name="Nagy L.G."/>
            <person name="Floudas D."/>
            <person name="Copeland A."/>
            <person name="Barry K.W."/>
            <person name="Cichocki N."/>
            <person name="Veneault-Fourrey C."/>
            <person name="LaButti K."/>
            <person name="Lindquist E.A."/>
            <person name="Lipzen A."/>
            <person name="Lundell T."/>
            <person name="Morin E."/>
            <person name="Murat C."/>
            <person name="Riley R."/>
            <person name="Ohm R."/>
            <person name="Sun H."/>
            <person name="Tunlid A."/>
            <person name="Henrissat B."/>
            <person name="Grigoriev I.V."/>
            <person name="Hibbett D.S."/>
            <person name="Martin F."/>
        </authorList>
    </citation>
    <scope>NUCLEOTIDE SEQUENCE [LARGE SCALE GENOMIC DNA]</scope>
    <source>
        <strain evidence="3">LaAM-08-1</strain>
    </source>
</reference>
<proteinExistence type="predicted"/>
<dbReference type="HOGENOM" id="CLU_1578776_0_0_1"/>
<evidence type="ECO:0000313" key="2">
    <source>
        <dbReference type="EMBL" id="KIJ94873.1"/>
    </source>
</evidence>
<evidence type="ECO:0000313" key="3">
    <source>
        <dbReference type="Proteomes" id="UP000054477"/>
    </source>
</evidence>
<organism evidence="2 3">
    <name type="scientific">Laccaria amethystina LaAM-08-1</name>
    <dbReference type="NCBI Taxonomy" id="1095629"/>
    <lineage>
        <taxon>Eukaryota</taxon>
        <taxon>Fungi</taxon>
        <taxon>Dikarya</taxon>
        <taxon>Basidiomycota</taxon>
        <taxon>Agaricomycotina</taxon>
        <taxon>Agaricomycetes</taxon>
        <taxon>Agaricomycetidae</taxon>
        <taxon>Agaricales</taxon>
        <taxon>Agaricineae</taxon>
        <taxon>Hydnangiaceae</taxon>
        <taxon>Laccaria</taxon>
    </lineage>
</organism>
<accession>A0A0C9X0Q8</accession>
<reference evidence="2 3" key="1">
    <citation type="submission" date="2014-04" db="EMBL/GenBank/DDBJ databases">
        <authorList>
            <consortium name="DOE Joint Genome Institute"/>
            <person name="Kuo A."/>
            <person name="Kohler A."/>
            <person name="Nagy L.G."/>
            <person name="Floudas D."/>
            <person name="Copeland A."/>
            <person name="Barry K.W."/>
            <person name="Cichocki N."/>
            <person name="Veneault-Fourrey C."/>
            <person name="LaButti K."/>
            <person name="Lindquist E.A."/>
            <person name="Lipzen A."/>
            <person name="Lundell T."/>
            <person name="Morin E."/>
            <person name="Murat C."/>
            <person name="Sun H."/>
            <person name="Tunlid A."/>
            <person name="Henrissat B."/>
            <person name="Grigoriev I.V."/>
            <person name="Hibbett D.S."/>
            <person name="Martin F."/>
            <person name="Nordberg H.P."/>
            <person name="Cantor M.N."/>
            <person name="Hua S.X."/>
        </authorList>
    </citation>
    <scope>NUCLEOTIDE SEQUENCE [LARGE SCALE GENOMIC DNA]</scope>
    <source>
        <strain evidence="2 3">LaAM-08-1</strain>
    </source>
</reference>
<sequence>MIFLPLPTPAAVWCSVLRADPVLWPFPLTSQHSAAPPTARPNDNHPAVMRQGCLARPKNITTYDRGRNEYDQRSKVLPIEASNAGSTARAEGNQDHPCDPHHSSSPSVGPCPPTTYETQPALVRISEEDGSERGEKECEGRRRWMTGGGARMASREMRVARSRLDDGERASYVCSSFVI</sequence>